<dbReference type="PANTHER" id="PTHR46730:SF1">
    <property type="entry name" value="PLAT DOMAIN-CONTAINING PROTEIN"/>
    <property type="match status" value="1"/>
</dbReference>
<evidence type="ECO:0000256" key="9">
    <source>
        <dbReference type="SAM" id="Coils"/>
    </source>
</evidence>
<dbReference type="InterPro" id="IPR036392">
    <property type="entry name" value="PLAT/LH2_dom_sf"/>
</dbReference>
<dbReference type="CDD" id="cd01752">
    <property type="entry name" value="PLAT_polycystin"/>
    <property type="match status" value="1"/>
</dbReference>
<evidence type="ECO:0000259" key="12">
    <source>
        <dbReference type="PROSITE" id="PS50095"/>
    </source>
</evidence>
<keyword evidence="15" id="KW-1185">Reference proteome</keyword>
<keyword evidence="14" id="KW-0675">Receptor</keyword>
<dbReference type="PROSITE" id="PS50095">
    <property type="entry name" value="PLAT"/>
    <property type="match status" value="1"/>
</dbReference>
<dbReference type="FunFam" id="2.60.60.20:FF:000016">
    <property type="entry name" value="Polycystin family receptor for egg jelly"/>
    <property type="match status" value="1"/>
</dbReference>
<keyword evidence="4" id="KW-0677">Repeat</keyword>
<protein>
    <submittedName>
        <fullName evidence="14">Receptor for egg jelly 5</fullName>
    </submittedName>
</protein>
<evidence type="ECO:0000256" key="1">
    <source>
        <dbReference type="ARBA" id="ARBA00004141"/>
    </source>
</evidence>
<organism evidence="14 15">
    <name type="scientific">Stichopus japonicus</name>
    <name type="common">Sea cucumber</name>
    <dbReference type="NCBI Taxonomy" id="307972"/>
    <lineage>
        <taxon>Eukaryota</taxon>
        <taxon>Metazoa</taxon>
        <taxon>Echinodermata</taxon>
        <taxon>Eleutherozoa</taxon>
        <taxon>Echinozoa</taxon>
        <taxon>Holothuroidea</taxon>
        <taxon>Aspidochirotacea</taxon>
        <taxon>Aspidochirotida</taxon>
        <taxon>Stichopodidae</taxon>
        <taxon>Apostichopus</taxon>
    </lineage>
</organism>
<keyword evidence="3 11" id="KW-0812">Transmembrane</keyword>
<comment type="similarity">
    <text evidence="2">Belongs to the polycystin family.</text>
</comment>
<dbReference type="InterPro" id="IPR000434">
    <property type="entry name" value="PC1"/>
</dbReference>
<dbReference type="PRINTS" id="PR00500">
    <property type="entry name" value="POLYCYSTIN1"/>
</dbReference>
<dbReference type="EMBL" id="MRZV01000269">
    <property type="protein sequence ID" value="PIK53919.1"/>
    <property type="molecule type" value="Genomic_DNA"/>
</dbReference>
<evidence type="ECO:0000256" key="6">
    <source>
        <dbReference type="ARBA" id="ARBA00023136"/>
    </source>
</evidence>
<dbReference type="Pfam" id="PF01477">
    <property type="entry name" value="PLAT"/>
    <property type="match status" value="1"/>
</dbReference>
<dbReference type="SMART" id="SM00308">
    <property type="entry name" value="LH2"/>
    <property type="match status" value="1"/>
</dbReference>
<dbReference type="InterPro" id="IPR014010">
    <property type="entry name" value="REJ_dom"/>
</dbReference>
<dbReference type="SUPFAM" id="SSF49723">
    <property type="entry name" value="Lipase/lipooxygenase domain (PLAT/LH2 domain)"/>
    <property type="match status" value="1"/>
</dbReference>
<dbReference type="Pfam" id="PF02010">
    <property type="entry name" value="REJ"/>
    <property type="match status" value="1"/>
</dbReference>
<keyword evidence="5 11" id="KW-1133">Transmembrane helix</keyword>
<dbReference type="Proteomes" id="UP000230750">
    <property type="component" value="Unassembled WGS sequence"/>
</dbReference>
<dbReference type="GO" id="GO:0005886">
    <property type="term" value="C:plasma membrane"/>
    <property type="evidence" value="ECO:0007669"/>
    <property type="project" value="TreeGrafter"/>
</dbReference>
<reference evidence="14 15" key="1">
    <citation type="journal article" date="2017" name="PLoS Biol.">
        <title>The sea cucumber genome provides insights into morphological evolution and visceral regeneration.</title>
        <authorList>
            <person name="Zhang X."/>
            <person name="Sun L."/>
            <person name="Yuan J."/>
            <person name="Sun Y."/>
            <person name="Gao Y."/>
            <person name="Zhang L."/>
            <person name="Li S."/>
            <person name="Dai H."/>
            <person name="Hamel J.F."/>
            <person name="Liu C."/>
            <person name="Yu Y."/>
            <person name="Liu S."/>
            <person name="Lin W."/>
            <person name="Guo K."/>
            <person name="Jin S."/>
            <person name="Xu P."/>
            <person name="Storey K.B."/>
            <person name="Huan P."/>
            <person name="Zhang T."/>
            <person name="Zhou Y."/>
            <person name="Zhang J."/>
            <person name="Lin C."/>
            <person name="Li X."/>
            <person name="Xing L."/>
            <person name="Huo D."/>
            <person name="Sun M."/>
            <person name="Wang L."/>
            <person name="Mercier A."/>
            <person name="Li F."/>
            <person name="Yang H."/>
            <person name="Xiang J."/>
        </authorList>
    </citation>
    <scope>NUCLEOTIDE SEQUENCE [LARGE SCALE GENOMIC DNA]</scope>
    <source>
        <strain evidence="14">Shaxun</strain>
        <tissue evidence="14">Muscle</tissue>
    </source>
</reference>
<dbReference type="Gene3D" id="2.60.60.20">
    <property type="entry name" value="PLAT/LH2 domain"/>
    <property type="match status" value="1"/>
</dbReference>
<dbReference type="Gene3D" id="2.60.220.50">
    <property type="match status" value="1"/>
</dbReference>
<comment type="caution">
    <text evidence="8">Lacks conserved residue(s) required for the propagation of feature annotation.</text>
</comment>
<evidence type="ECO:0000313" key="15">
    <source>
        <dbReference type="Proteomes" id="UP000230750"/>
    </source>
</evidence>
<name>A0A2G8L0X8_STIJA</name>
<feature type="transmembrane region" description="Helical" evidence="11">
    <location>
        <begin position="1365"/>
        <end position="1384"/>
    </location>
</feature>
<feature type="transmembrane region" description="Helical" evidence="11">
    <location>
        <begin position="1604"/>
        <end position="1632"/>
    </location>
</feature>
<dbReference type="InterPro" id="IPR042060">
    <property type="entry name" value="PLAT_polycystin1"/>
</dbReference>
<dbReference type="InterPro" id="IPR000203">
    <property type="entry name" value="GPS"/>
</dbReference>
<dbReference type="OrthoDB" id="444119at2759"/>
<dbReference type="InterPro" id="IPR002859">
    <property type="entry name" value="PKD/REJ-like"/>
</dbReference>
<feature type="domain" description="PLAT" evidence="12">
    <location>
        <begin position="1409"/>
        <end position="1526"/>
    </location>
</feature>
<proteinExistence type="inferred from homology"/>
<dbReference type="SMART" id="SM00303">
    <property type="entry name" value="GPS"/>
    <property type="match status" value="1"/>
</dbReference>
<feature type="region of interest" description="Disordered" evidence="10">
    <location>
        <begin position="116"/>
        <end position="147"/>
    </location>
</feature>
<feature type="compositionally biased region" description="Low complexity" evidence="10">
    <location>
        <begin position="130"/>
        <end position="147"/>
    </location>
</feature>
<comment type="subcellular location">
    <subcellularLocation>
        <location evidence="1">Membrane</location>
        <topology evidence="1">Multi-pass membrane protein</topology>
    </subcellularLocation>
</comment>
<evidence type="ECO:0000256" key="4">
    <source>
        <dbReference type="ARBA" id="ARBA00022737"/>
    </source>
</evidence>
<keyword evidence="6 11" id="KW-0472">Membrane</keyword>
<sequence length="1708" mass="192773">MPLRCSILRQRRQLGPMTVYLPRIRQRIRRHNCHEHRVRPDHLYGIRWFLCSNYSDLYVNDTLDIVLNYTYFLNENDTVHMGYIVRMVRDDYCLDRFALTRIAQVLITRNYTIEPSVCRDPTPPPPTETPAPTTTTQPTDAPTTMPPWVVQTSEPRAIWWYSRRGTYTITLNVSNPVHWVQVQKTIKVQRTVEDLVLTDHGPRSRNTTIEFELNTGNVGTDVCYYVDFRDKSSDINSIALWGHRPTCTAKYPEDMNDPFLRFTEVSNVYLEGLLLGGRDPNITLSNVFQSVGAFRLSVTASNMVSEQVVTLLTSVTKGPCFYPDVIVQSKNQCDKYYPFCDSNGYREYFASRDVYVYSSVKINCTSVKYAMYTWRAWQVSEPSMDLTEIYDLGDTIMAGFTRREFAIKKAVLGYGLYKFELNTSMWGESAVESVDSTFIRVVPTPLVSTIGGGSERRLRWDDRVTIDGYTDTYDPDVDLSDRTGFRYMWFCRREHETFEEWNSDYTTMIAPGGVNASFVHEKSDYGGCFGRYGFDKNGFGSKLNDTVGLIEIDTYYMFENMNYELKLVVIKGDRISISYQSLQIAVGNPPQMEISCKTNCKIKLNPTSRFALESRNLDGRRGMVLYYRWEIYTVRYDAEEDKNYYAVVPPGQWLSFSGTGDSMANLAMDSGFFEDESSYRVRIFCDRNPSFENFGLASVELITNERPAVGNCSVVPSNGTALETEFNVFCEDWTDPDMPLNYRFAQRLRASDAWTWIYSGEKAYMDAATIFPQGYESEDYQVYILVRVSDFIGSYSDLEISAQVVPPALSEAAMTEKLQNLTGEDSPMADMIAAGDAAGAANIVAACAGMLNVAASTSNEVARRRRRDIEDVIQALDTAEMTDEEREAYIAEQNRLAAEAEAAEAAARAEREGMRESMVQALSLASPNNVGSMKQMASAFVQATAETTEITTSSAANTMDTGVRFMSLLTEQADEAGPDEVEESGKGIMSMIGNAMNGARVKASSVISAANGTDDTGEVEEMRQLTKDLNAQTQSLSGSLMDTVNTNMVTGQAAVTMDSPSLNLTVDKSFTESMTNKTYGSEGGSGFKLGRATSLFGSGNDTTLSVDAQHSGETASLNFRNETGGIMVIQDLEEPIEIWVRRTEDQADFSSIPTLVNVTTPVYEEMIIHIIDVAPYSSLHLEVKAKEWNGTRADNVTFNVYIRIGKAPTIDIYDFNCTLPHRYEAWELVNRSVDEFPEPNTCFMSNALLDSYGNGTTVSVYVGIKHTGGTNHTVEDEYISSTRYSGTTFWEVNYALRPWTAQCQYYDEELEDWNPQGCVVGDKTTLLATQCLCYHLTTFGGGFSVPMNGIDLSDSAFGKLDENPVVFVFMVCCICIYLTVLLWARKADQRDKVKAGSSPLPDNDPRDHFNYEITVFTGMKSGAGTSAKVTVIITGDAEESRPRLLIDPKRKTFQRGGIDTFVMRLPRHLGNLEHIRIWHDNSGKRSSWYLSRLSIKDLSKDKMYFFMLDRWLAVEEDDGQIERVIPVAGKSELTSFGYLFYSKTRRNLSDGHLWFSVFARPSKSHFTRSQRATCCISLLFCTMMSNIFFYGVDLTAGNQSTSFIFGPISFSLAEICVGVISSLMVLPANLLVIQMFRLSRPIPEKIKWFSWFKRKKKKTREEEEKELEEKILQVKRDKEERMDEKAVTELEEQLQALDGGDEDDMRKY</sequence>
<evidence type="ECO:0000256" key="5">
    <source>
        <dbReference type="ARBA" id="ARBA00022989"/>
    </source>
</evidence>
<accession>A0A2G8L0X8</accession>
<evidence type="ECO:0000256" key="8">
    <source>
        <dbReference type="PROSITE-ProRule" id="PRU00152"/>
    </source>
</evidence>
<keyword evidence="9" id="KW-0175">Coiled coil</keyword>
<comment type="caution">
    <text evidence="14">The sequence shown here is derived from an EMBL/GenBank/DDBJ whole genome shotgun (WGS) entry which is preliminary data.</text>
</comment>
<keyword evidence="7" id="KW-0325">Glycoprotein</keyword>
<dbReference type="InterPro" id="IPR046338">
    <property type="entry name" value="GAIN_dom_sf"/>
</dbReference>
<dbReference type="SUPFAM" id="SSF49299">
    <property type="entry name" value="PKD domain"/>
    <property type="match status" value="1"/>
</dbReference>
<evidence type="ECO:0000256" key="11">
    <source>
        <dbReference type="SAM" id="Phobius"/>
    </source>
</evidence>
<feature type="domain" description="REJ" evidence="13">
    <location>
        <begin position="407"/>
        <end position="1117"/>
    </location>
</feature>
<evidence type="ECO:0000256" key="10">
    <source>
        <dbReference type="SAM" id="MobiDB-lite"/>
    </source>
</evidence>
<dbReference type="InterPro" id="IPR001024">
    <property type="entry name" value="PLAT/LH2_dom"/>
</dbReference>
<dbReference type="GO" id="GO:0006816">
    <property type="term" value="P:calcium ion transport"/>
    <property type="evidence" value="ECO:0007669"/>
    <property type="project" value="TreeGrafter"/>
</dbReference>
<feature type="coiled-coil region" evidence="9">
    <location>
        <begin position="1653"/>
        <end position="1684"/>
    </location>
</feature>
<feature type="transmembrane region" description="Helical" evidence="11">
    <location>
        <begin position="1572"/>
        <end position="1592"/>
    </location>
</feature>
<dbReference type="GO" id="GO:0005261">
    <property type="term" value="F:monoatomic cation channel activity"/>
    <property type="evidence" value="ECO:0007669"/>
    <property type="project" value="TreeGrafter"/>
</dbReference>
<dbReference type="STRING" id="307972.A0A2G8L0X8"/>
<dbReference type="InterPro" id="IPR035986">
    <property type="entry name" value="PKD_dom_sf"/>
</dbReference>
<evidence type="ECO:0000259" key="13">
    <source>
        <dbReference type="PROSITE" id="PS51111"/>
    </source>
</evidence>
<dbReference type="PROSITE" id="PS51111">
    <property type="entry name" value="REJ"/>
    <property type="match status" value="1"/>
</dbReference>
<dbReference type="PANTHER" id="PTHR46730">
    <property type="entry name" value="POLYCYSTIN-1"/>
    <property type="match status" value="1"/>
</dbReference>
<gene>
    <name evidence="14" type="ORF">BSL78_09141</name>
</gene>
<dbReference type="Pfam" id="PF01825">
    <property type="entry name" value="GPS"/>
    <property type="match status" value="1"/>
</dbReference>
<evidence type="ECO:0000313" key="14">
    <source>
        <dbReference type="EMBL" id="PIK53919.1"/>
    </source>
</evidence>
<evidence type="ECO:0000256" key="2">
    <source>
        <dbReference type="ARBA" id="ARBA00007200"/>
    </source>
</evidence>
<evidence type="ECO:0000256" key="7">
    <source>
        <dbReference type="ARBA" id="ARBA00023180"/>
    </source>
</evidence>
<evidence type="ECO:0000256" key="3">
    <source>
        <dbReference type="ARBA" id="ARBA00022692"/>
    </source>
</evidence>